<dbReference type="GO" id="GO:0051536">
    <property type="term" value="F:iron-sulfur cluster binding"/>
    <property type="evidence" value="ECO:0007669"/>
    <property type="project" value="UniProtKB-KW"/>
</dbReference>
<keyword evidence="5" id="KW-0411">Iron-sulfur</keyword>
<comment type="caution">
    <text evidence="9">The sequence shown here is derived from an EMBL/GenBank/DDBJ whole genome shotgun (WGS) entry which is preliminary data.</text>
</comment>
<comment type="similarity">
    <text evidence="6">Belongs to the radical SAM superfamily. Anaerobic sulfatase-maturating enzyme family.</text>
</comment>
<dbReference type="PANTHER" id="PTHR43273:SF3">
    <property type="entry name" value="ANAEROBIC SULFATASE-MATURATING ENZYME HOMOLOG ASLB-RELATED"/>
    <property type="match status" value="1"/>
</dbReference>
<evidence type="ECO:0000256" key="2">
    <source>
        <dbReference type="ARBA" id="ARBA00022691"/>
    </source>
</evidence>
<name>A0A3D9ZUY6_9ACTN</name>
<keyword evidence="3" id="KW-0479">Metal-binding</keyword>
<keyword evidence="2" id="KW-0949">S-adenosyl-L-methionine</keyword>
<evidence type="ECO:0000256" key="3">
    <source>
        <dbReference type="ARBA" id="ARBA00022723"/>
    </source>
</evidence>
<proteinExistence type="inferred from homology"/>
<dbReference type="SUPFAM" id="SSF102114">
    <property type="entry name" value="Radical SAM enzymes"/>
    <property type="match status" value="1"/>
</dbReference>
<keyword evidence="10" id="KW-1185">Reference proteome</keyword>
<evidence type="ECO:0000256" key="6">
    <source>
        <dbReference type="ARBA" id="ARBA00023601"/>
    </source>
</evidence>
<protein>
    <submittedName>
        <fullName evidence="9">Iron-sulfur cluster protein</fullName>
    </submittedName>
</protein>
<dbReference type="Pfam" id="PF13186">
    <property type="entry name" value="SPASM"/>
    <property type="match status" value="1"/>
</dbReference>
<dbReference type="CDD" id="cd21109">
    <property type="entry name" value="SPASM"/>
    <property type="match status" value="1"/>
</dbReference>
<dbReference type="SFLD" id="SFLDS00029">
    <property type="entry name" value="Radical_SAM"/>
    <property type="match status" value="1"/>
</dbReference>
<dbReference type="InterPro" id="IPR023885">
    <property type="entry name" value="4Fe4S-binding_SPASM_dom"/>
</dbReference>
<sequence length="422" mass="47563">MPGTMCVLPWLQMIVRADGQVQVCNRMSGFVENERRPVNVSTASPTDIWNARGLVEMRHRMLTGERVDACSECYLLEERGAESLRLEMLRRWEAGFLNEGRHTLEVFMAERRPTATDGPRWIQGDLGNRCNLACRMCNSGASSKILHDPVHGRWSGPALDATRQTDAWYGDPVLLAGLLTSAPDLRQLHIIGGEPTLMTEIDEVLDLVVQTGRAPQIELSFHTNASRPSAPWFKWFAHFRAVVAYISVDGAEEDYEYIRYPAKWPRFTKNLEQLLTVEGLEVRAHVVVQAYNVLRIGRLLAFLEQHGVRVDIHLLAEPAYLDVQVLPPSARRLARERIATYADVTADADLRGKLLGICEYLSAEHVQSPEVAMFMTFTNDIDASRRQNIRISNPELVAAYDADGMPWQTTYRHADRPKGDGG</sequence>
<dbReference type="Proteomes" id="UP000256913">
    <property type="component" value="Unassembled WGS sequence"/>
</dbReference>
<evidence type="ECO:0000256" key="4">
    <source>
        <dbReference type="ARBA" id="ARBA00023004"/>
    </source>
</evidence>
<gene>
    <name evidence="9" type="ORF">DFJ67_7083</name>
</gene>
<feature type="domain" description="Radical SAM core" evidence="7">
    <location>
        <begin position="127"/>
        <end position="274"/>
    </location>
</feature>
<dbReference type="CDD" id="cd01335">
    <property type="entry name" value="Radical_SAM"/>
    <property type="match status" value="1"/>
</dbReference>
<dbReference type="InterPro" id="IPR013785">
    <property type="entry name" value="Aldolase_TIM"/>
</dbReference>
<dbReference type="Pfam" id="PF04055">
    <property type="entry name" value="Radical_SAM"/>
    <property type="match status" value="1"/>
</dbReference>
<evidence type="ECO:0000259" key="7">
    <source>
        <dbReference type="Pfam" id="PF04055"/>
    </source>
</evidence>
<dbReference type="EMBL" id="QUMQ01000001">
    <property type="protein sequence ID" value="REG01012.1"/>
    <property type="molecule type" value="Genomic_DNA"/>
</dbReference>
<dbReference type="AlphaFoldDB" id="A0A3D9ZUY6"/>
<evidence type="ECO:0000313" key="10">
    <source>
        <dbReference type="Proteomes" id="UP000256913"/>
    </source>
</evidence>
<dbReference type="PANTHER" id="PTHR43273">
    <property type="entry name" value="ANAEROBIC SULFATASE-MATURATING ENZYME HOMOLOG ASLB-RELATED"/>
    <property type="match status" value="1"/>
</dbReference>
<dbReference type="InterPro" id="IPR058240">
    <property type="entry name" value="rSAM_sf"/>
</dbReference>
<dbReference type="RefSeq" id="WP_116072960.1">
    <property type="nucleotide sequence ID" value="NZ_BONB01000010.1"/>
</dbReference>
<dbReference type="InterPro" id="IPR007197">
    <property type="entry name" value="rSAM"/>
</dbReference>
<accession>A0A3D9ZUY6</accession>
<feature type="domain" description="4Fe4S-binding SPASM" evidence="8">
    <location>
        <begin position="6"/>
        <end position="74"/>
    </location>
</feature>
<dbReference type="InterPro" id="IPR023867">
    <property type="entry name" value="Sulphatase_maturase_rSAM"/>
</dbReference>
<dbReference type="GO" id="GO:0046872">
    <property type="term" value="F:metal ion binding"/>
    <property type="evidence" value="ECO:0007669"/>
    <property type="project" value="UniProtKB-KW"/>
</dbReference>
<evidence type="ECO:0000313" key="9">
    <source>
        <dbReference type="EMBL" id="REG01012.1"/>
    </source>
</evidence>
<dbReference type="Gene3D" id="3.20.20.70">
    <property type="entry name" value="Aldolase class I"/>
    <property type="match status" value="2"/>
</dbReference>
<comment type="cofactor">
    <cofactor evidence="1">
        <name>[4Fe-4S] cluster</name>
        <dbReference type="ChEBI" id="CHEBI:49883"/>
    </cofactor>
</comment>
<keyword evidence="4" id="KW-0408">Iron</keyword>
<evidence type="ECO:0000256" key="1">
    <source>
        <dbReference type="ARBA" id="ARBA00001966"/>
    </source>
</evidence>
<dbReference type="NCBIfam" id="NF033640">
    <property type="entry name" value="N_Twi_rSAM"/>
    <property type="match status" value="1"/>
</dbReference>
<reference evidence="9 10" key="1">
    <citation type="submission" date="2018-08" db="EMBL/GenBank/DDBJ databases">
        <title>Sequencing the genomes of 1000 actinobacteria strains.</title>
        <authorList>
            <person name="Klenk H.-P."/>
        </authorList>
    </citation>
    <scope>NUCLEOTIDE SEQUENCE [LARGE SCALE GENOMIC DNA]</scope>
    <source>
        <strain evidence="9 10">DSM 44099</strain>
    </source>
</reference>
<evidence type="ECO:0000259" key="8">
    <source>
        <dbReference type="Pfam" id="PF13186"/>
    </source>
</evidence>
<dbReference type="GO" id="GO:0016491">
    <property type="term" value="F:oxidoreductase activity"/>
    <property type="evidence" value="ECO:0007669"/>
    <property type="project" value="InterPro"/>
</dbReference>
<dbReference type="OrthoDB" id="5292692at2"/>
<evidence type="ECO:0000256" key="5">
    <source>
        <dbReference type="ARBA" id="ARBA00023014"/>
    </source>
</evidence>
<organism evidence="9 10">
    <name type="scientific">Asanoa ferruginea</name>
    <dbReference type="NCBI Taxonomy" id="53367"/>
    <lineage>
        <taxon>Bacteria</taxon>
        <taxon>Bacillati</taxon>
        <taxon>Actinomycetota</taxon>
        <taxon>Actinomycetes</taxon>
        <taxon>Micromonosporales</taxon>
        <taxon>Micromonosporaceae</taxon>
        <taxon>Asanoa</taxon>
    </lineage>
</organism>